<dbReference type="PANTHER" id="PTHR45296">
    <property type="entry name" value="TRANSDUCIN/WD40 REPEAT-LIKE SUPERFAMILY PROTEIN"/>
    <property type="match status" value="1"/>
</dbReference>
<protein>
    <submittedName>
        <fullName evidence="1">Uncharacterized protein</fullName>
    </submittedName>
</protein>
<evidence type="ECO:0000313" key="2">
    <source>
        <dbReference type="Proteomes" id="UP000886523"/>
    </source>
</evidence>
<dbReference type="AlphaFoldDB" id="A0A9P6AYI9"/>
<dbReference type="Proteomes" id="UP000886523">
    <property type="component" value="Unassembled WGS sequence"/>
</dbReference>
<comment type="caution">
    <text evidence="1">The sequence shown here is derived from an EMBL/GenBank/DDBJ whole genome shotgun (WGS) entry which is preliminary data.</text>
</comment>
<dbReference type="Gene3D" id="2.130.10.10">
    <property type="entry name" value="YVTN repeat-like/Quinoprotein amine dehydrogenase"/>
    <property type="match status" value="1"/>
</dbReference>
<name>A0A9P6AYI9_9AGAM</name>
<accession>A0A9P6AYI9</accession>
<reference evidence="1" key="1">
    <citation type="journal article" date="2020" name="Nat. Commun.">
        <title>Large-scale genome sequencing of mycorrhizal fungi provides insights into the early evolution of symbiotic traits.</title>
        <authorList>
            <person name="Miyauchi S."/>
            <person name="Kiss E."/>
            <person name="Kuo A."/>
            <person name="Drula E."/>
            <person name="Kohler A."/>
            <person name="Sanchez-Garcia M."/>
            <person name="Morin E."/>
            <person name="Andreopoulos B."/>
            <person name="Barry K.W."/>
            <person name="Bonito G."/>
            <person name="Buee M."/>
            <person name="Carver A."/>
            <person name="Chen C."/>
            <person name="Cichocki N."/>
            <person name="Clum A."/>
            <person name="Culley D."/>
            <person name="Crous P.W."/>
            <person name="Fauchery L."/>
            <person name="Girlanda M."/>
            <person name="Hayes R.D."/>
            <person name="Keri Z."/>
            <person name="LaButti K."/>
            <person name="Lipzen A."/>
            <person name="Lombard V."/>
            <person name="Magnuson J."/>
            <person name="Maillard F."/>
            <person name="Murat C."/>
            <person name="Nolan M."/>
            <person name="Ohm R.A."/>
            <person name="Pangilinan J."/>
            <person name="Pereira M.F."/>
            <person name="Perotto S."/>
            <person name="Peter M."/>
            <person name="Pfister S."/>
            <person name="Riley R."/>
            <person name="Sitrit Y."/>
            <person name="Stielow J.B."/>
            <person name="Szollosi G."/>
            <person name="Zifcakova L."/>
            <person name="Stursova M."/>
            <person name="Spatafora J.W."/>
            <person name="Tedersoo L."/>
            <person name="Vaario L.M."/>
            <person name="Yamada A."/>
            <person name="Yan M."/>
            <person name="Wang P."/>
            <person name="Xu J."/>
            <person name="Bruns T."/>
            <person name="Baldrian P."/>
            <person name="Vilgalys R."/>
            <person name="Dunand C."/>
            <person name="Henrissat B."/>
            <person name="Grigoriev I.V."/>
            <person name="Hibbett D."/>
            <person name="Nagy L.G."/>
            <person name="Martin F.M."/>
        </authorList>
    </citation>
    <scope>NUCLEOTIDE SEQUENCE</scope>
    <source>
        <strain evidence="1">UP504</strain>
    </source>
</reference>
<dbReference type="InterPro" id="IPR036322">
    <property type="entry name" value="WD40_repeat_dom_sf"/>
</dbReference>
<organism evidence="1 2">
    <name type="scientific">Hydnum rufescens UP504</name>
    <dbReference type="NCBI Taxonomy" id="1448309"/>
    <lineage>
        <taxon>Eukaryota</taxon>
        <taxon>Fungi</taxon>
        <taxon>Dikarya</taxon>
        <taxon>Basidiomycota</taxon>
        <taxon>Agaricomycotina</taxon>
        <taxon>Agaricomycetes</taxon>
        <taxon>Cantharellales</taxon>
        <taxon>Hydnaceae</taxon>
        <taxon>Hydnum</taxon>
    </lineage>
</organism>
<dbReference type="EMBL" id="MU128977">
    <property type="protein sequence ID" value="KAF9513121.1"/>
    <property type="molecule type" value="Genomic_DNA"/>
</dbReference>
<dbReference type="InterPro" id="IPR015943">
    <property type="entry name" value="WD40/YVTN_repeat-like_dom_sf"/>
</dbReference>
<evidence type="ECO:0000313" key="1">
    <source>
        <dbReference type="EMBL" id="KAF9513121.1"/>
    </source>
</evidence>
<gene>
    <name evidence="1" type="ORF">BS47DRAFT_1393619</name>
</gene>
<sequence length="417" mass="44870">MATFFNGIELAEGCISLSPTLHSDDGSCRFFQLPEVKARRAIKGLGGEIACCDDDDVLNEIACSSTHLAYTSDTGSVGVLDIKSGTILPMRTKHSNIAGSVSFIPDRPKELVSGGYDSHLLHFDFTLGTVLSRFDVGSTPIPSSGSPNIALSPPFVISLAMSASGVIAAGTADGQQRKKRRYWEGLKAEKESSIFSIADGPVIGVVFQSSDTIIAASLGGTITKHQITTDEKGARILREVASCGWCYGAGPRTCRSVERYTVVSLLALVLSGQLGKRSKKFIEGRPINERYRLVWANPDIPEETLAINLLLCSNRPTSPVTVTAHYNLALYFLVFILSFGYSDTGLDVVGFLCRPKFCGIQVVLVQTITDVLHHLAIGYSMETIPGLKSSSCRGPSRELGEAFSRGLTRFDSALYLA</sequence>
<dbReference type="OrthoDB" id="2161379at2759"/>
<proteinExistence type="predicted"/>
<keyword evidence="2" id="KW-1185">Reference proteome</keyword>
<dbReference type="SUPFAM" id="SSF50978">
    <property type="entry name" value="WD40 repeat-like"/>
    <property type="match status" value="1"/>
</dbReference>
<dbReference type="PANTHER" id="PTHR45296:SF1">
    <property type="entry name" value="TRANSDUCIN_WD40 REPEAT-LIKE SUPERFAMILY PROTEIN"/>
    <property type="match status" value="1"/>
</dbReference>